<proteinExistence type="predicted"/>
<evidence type="ECO:0000313" key="2">
    <source>
        <dbReference type="EMBL" id="MBW0588210.1"/>
    </source>
</evidence>
<feature type="compositionally biased region" description="Polar residues" evidence="1">
    <location>
        <begin position="149"/>
        <end position="159"/>
    </location>
</feature>
<protein>
    <submittedName>
        <fullName evidence="2">Uncharacterized protein</fullName>
    </submittedName>
</protein>
<reference evidence="2" key="1">
    <citation type="submission" date="2021-03" db="EMBL/GenBank/DDBJ databases">
        <title>Draft genome sequence of rust myrtle Austropuccinia psidii MF-1, a brazilian biotype.</title>
        <authorList>
            <person name="Quecine M.C."/>
            <person name="Pachon D.M.R."/>
            <person name="Bonatelli M.L."/>
            <person name="Correr F.H."/>
            <person name="Franceschini L.M."/>
            <person name="Leite T.F."/>
            <person name="Margarido G.R.A."/>
            <person name="Almeida C.A."/>
            <person name="Ferrarezi J.A."/>
            <person name="Labate C.A."/>
        </authorList>
    </citation>
    <scope>NUCLEOTIDE SEQUENCE</scope>
    <source>
        <strain evidence="2">MF-1</strain>
    </source>
</reference>
<dbReference type="Proteomes" id="UP000765509">
    <property type="component" value="Unassembled WGS sequence"/>
</dbReference>
<evidence type="ECO:0000313" key="3">
    <source>
        <dbReference type="Proteomes" id="UP000765509"/>
    </source>
</evidence>
<feature type="region of interest" description="Disordered" evidence="1">
    <location>
        <begin position="130"/>
        <end position="166"/>
    </location>
</feature>
<keyword evidence="3" id="KW-1185">Reference proteome</keyword>
<dbReference type="EMBL" id="AVOT02129715">
    <property type="protein sequence ID" value="MBW0588210.1"/>
    <property type="molecule type" value="Genomic_DNA"/>
</dbReference>
<sequence>MIIDTGATCSLVAKKYLGIRFPMWHSGLLPTEFRDSRSATGRMDSLGIIQADLEIPHSHRNVNIYPKFSLLENAGISEFFLGTDYKTMYVISIHKSSSTQITLGDSKDRELSISSNRRRELMTKHLIGLKHKPPDRESMSTRKVLAQGNIDQTRPSTLQREGKSHQ</sequence>
<name>A0A9Q3KU52_9BASI</name>
<evidence type="ECO:0000256" key="1">
    <source>
        <dbReference type="SAM" id="MobiDB-lite"/>
    </source>
</evidence>
<organism evidence="2 3">
    <name type="scientific">Austropuccinia psidii MF-1</name>
    <dbReference type="NCBI Taxonomy" id="1389203"/>
    <lineage>
        <taxon>Eukaryota</taxon>
        <taxon>Fungi</taxon>
        <taxon>Dikarya</taxon>
        <taxon>Basidiomycota</taxon>
        <taxon>Pucciniomycotina</taxon>
        <taxon>Pucciniomycetes</taxon>
        <taxon>Pucciniales</taxon>
        <taxon>Sphaerophragmiaceae</taxon>
        <taxon>Austropuccinia</taxon>
    </lineage>
</organism>
<comment type="caution">
    <text evidence="2">The sequence shown here is derived from an EMBL/GenBank/DDBJ whole genome shotgun (WGS) entry which is preliminary data.</text>
</comment>
<gene>
    <name evidence="2" type="ORF">O181_127925</name>
</gene>
<dbReference type="AlphaFoldDB" id="A0A9Q3KU52"/>
<accession>A0A9Q3KU52</accession>